<dbReference type="SUPFAM" id="SSF53474">
    <property type="entry name" value="alpha/beta-Hydrolases"/>
    <property type="match status" value="1"/>
</dbReference>
<dbReference type="OrthoDB" id="9798888at2"/>
<dbReference type="STRING" id="1851544.ODI_00252"/>
<reference evidence="2 3" key="2">
    <citation type="submission" date="2017-08" db="EMBL/GenBank/DDBJ databases">
        <authorList>
            <person name="de Groot N.N."/>
        </authorList>
    </citation>
    <scope>NUCLEOTIDE SEQUENCE [LARGE SCALE GENOMIC DNA]</scope>
    <source>
        <strain evidence="2">Orrdi1</strain>
    </source>
</reference>
<sequence>MSAAGHAPASLLWAHGWGFDAHCWDAVRALLPARWQALQQACADAGYLGAAPVPIRPAAVPYVAIGHSHGVQQLLQAGLADCVGLVSVSGFPRFAAAEDWPAGTPARLLARMRMQFDRQPLAVWRDFRSRCGVPWRGTDAPTLALPALADGLRALAEDDAREALAQWRGPLCAISAEDDAIVPPALAHAAFGDRLVSVPEGAHALPLTRPDLCARHICRFLDTLAVAP</sequence>
<gene>
    <name evidence="1" type="ORF">ODI_00252</name>
    <name evidence="2" type="ORF">ODI_R0845</name>
</gene>
<dbReference type="KEGG" id="odi:ODI_R0845"/>
<dbReference type="Proteomes" id="UP000078558">
    <property type="component" value="Chromosome I"/>
</dbReference>
<dbReference type="EMBL" id="LT907988">
    <property type="protein sequence ID" value="SOE47445.1"/>
    <property type="molecule type" value="Genomic_DNA"/>
</dbReference>
<evidence type="ECO:0000313" key="1">
    <source>
        <dbReference type="EMBL" id="SBT25153.1"/>
    </source>
</evidence>
<proteinExistence type="predicted"/>
<dbReference type="Gene3D" id="3.40.50.1820">
    <property type="entry name" value="alpha/beta hydrolase"/>
    <property type="match status" value="1"/>
</dbReference>
<dbReference type="AlphaFoldDB" id="A0A1C3K0W0"/>
<organism evidence="1 3">
    <name type="scientific">Orrella dioscoreae</name>
    <dbReference type="NCBI Taxonomy" id="1851544"/>
    <lineage>
        <taxon>Bacteria</taxon>
        <taxon>Pseudomonadati</taxon>
        <taxon>Pseudomonadota</taxon>
        <taxon>Betaproteobacteria</taxon>
        <taxon>Burkholderiales</taxon>
        <taxon>Alcaligenaceae</taxon>
        <taxon>Orrella</taxon>
    </lineage>
</organism>
<keyword evidence="3" id="KW-1185">Reference proteome</keyword>
<evidence type="ECO:0000313" key="2">
    <source>
        <dbReference type="EMBL" id="SOE47445.1"/>
    </source>
</evidence>
<name>A0A1C3K0W0_9BURK</name>
<evidence type="ECO:0000313" key="3">
    <source>
        <dbReference type="Proteomes" id="UP000078558"/>
    </source>
</evidence>
<accession>A0A1C3K0W0</accession>
<protein>
    <submittedName>
        <fullName evidence="1">Biotin synthesis protein BioH</fullName>
    </submittedName>
</protein>
<reference evidence="1 3" key="1">
    <citation type="submission" date="2016-06" db="EMBL/GenBank/DDBJ databases">
        <authorList>
            <person name="Kjaerup R.B."/>
            <person name="Dalgaard T.S."/>
            <person name="Juul-Madsen H.R."/>
        </authorList>
    </citation>
    <scope>NUCLEOTIDE SEQUENCE [LARGE SCALE GENOMIC DNA]</scope>
    <source>
        <strain evidence="1">Orrdi1</strain>
    </source>
</reference>
<dbReference type="RefSeq" id="WP_067752611.1">
    <property type="nucleotide sequence ID" value="NZ_LT907988.1"/>
</dbReference>
<dbReference type="InterPro" id="IPR029058">
    <property type="entry name" value="AB_hydrolase_fold"/>
</dbReference>
<dbReference type="EMBL" id="FLRC01000015">
    <property type="protein sequence ID" value="SBT25153.1"/>
    <property type="molecule type" value="Genomic_DNA"/>
</dbReference>